<name>A0A8A9WN41_EUPAE</name>
<feature type="transmembrane region" description="Helical" evidence="1">
    <location>
        <begin position="28"/>
        <end position="47"/>
    </location>
</feature>
<gene>
    <name evidence="2" type="primary">rps10</name>
</gene>
<keyword evidence="1" id="KW-1133">Transmembrane helix</keyword>
<organism evidence="2">
    <name type="scientific">Euplotes aediculatus</name>
    <name type="common">Ciliate</name>
    <dbReference type="NCBI Taxonomy" id="5940"/>
    <lineage>
        <taxon>Eukaryota</taxon>
        <taxon>Sar</taxon>
        <taxon>Alveolata</taxon>
        <taxon>Ciliophora</taxon>
        <taxon>Intramacronucleata</taxon>
        <taxon>Spirotrichea</taxon>
        <taxon>Hypotrichia</taxon>
        <taxon>Euplotida</taxon>
        <taxon>Euplotidae</taxon>
        <taxon>Euplotes</taxon>
    </lineage>
</organism>
<keyword evidence="2" id="KW-0496">Mitochondrion</keyword>
<evidence type="ECO:0000313" key="2">
    <source>
        <dbReference type="EMBL" id="QTT61034.1"/>
    </source>
</evidence>
<keyword evidence="2" id="KW-0689">Ribosomal protein</keyword>
<accession>A0A8A9WN41</accession>
<reference evidence="2" key="1">
    <citation type="journal article" date="2021" name="Front. Mar. Sci.">
        <title>Molecular phylogenetic and evolutionary analyses of Euplotes species living in freshwater and marine habitats: a mitogenomic perspective.</title>
        <authorList>
            <person name="Huang N."/>
            <person name="Chen S."/>
            <person name="Miao M."/>
        </authorList>
    </citation>
    <scope>NUCLEOTIDE SEQUENCE</scope>
</reference>
<feature type="transmembrane region" description="Helical" evidence="1">
    <location>
        <begin position="114"/>
        <end position="132"/>
    </location>
</feature>
<feature type="transmembrane region" description="Helical" evidence="1">
    <location>
        <begin position="87"/>
        <end position="108"/>
    </location>
</feature>
<dbReference type="AlphaFoldDB" id="A0A8A9WN41"/>
<geneLocation type="mitochondrion" evidence="2"/>
<keyword evidence="1" id="KW-0812">Transmembrane</keyword>
<dbReference type="GO" id="GO:0005840">
    <property type="term" value="C:ribosome"/>
    <property type="evidence" value="ECO:0007669"/>
    <property type="project" value="UniProtKB-KW"/>
</dbReference>
<sequence length="147" mass="18637">MYFNKLSFISYINLRYIFYKKYEDCNFIYIYIYLILLNIYFINKLFLKQLGTIRFNSFLKKKTTTHLTIQRAPMAHRRWSQEQYKIIIYYWIVCYGIVLKNFWINFIYLHLPYFTMFYHLFYIYFSSSVLLFKNNQLWLQKQFILYY</sequence>
<keyword evidence="2" id="KW-0687">Ribonucleoprotein</keyword>
<proteinExistence type="predicted"/>
<evidence type="ECO:0000256" key="1">
    <source>
        <dbReference type="SAM" id="Phobius"/>
    </source>
</evidence>
<protein>
    <submittedName>
        <fullName evidence="2">Ribosomal protein S10</fullName>
    </submittedName>
</protein>
<keyword evidence="1" id="KW-0472">Membrane</keyword>
<dbReference type="EMBL" id="MT665958">
    <property type="protein sequence ID" value="QTT61034.1"/>
    <property type="molecule type" value="Genomic_DNA"/>
</dbReference>